<dbReference type="InterPro" id="IPR023632">
    <property type="entry name" value="ATP_synth_F1_gsu_CS"/>
</dbReference>
<dbReference type="GO" id="GO:0005743">
    <property type="term" value="C:mitochondrial inner membrane"/>
    <property type="evidence" value="ECO:0007669"/>
    <property type="project" value="UniProtKB-SubCell"/>
</dbReference>
<organism evidence="12 13">
    <name type="scientific">Dreissena polymorpha</name>
    <name type="common">Zebra mussel</name>
    <name type="synonym">Mytilus polymorpha</name>
    <dbReference type="NCBI Taxonomy" id="45954"/>
    <lineage>
        <taxon>Eukaryota</taxon>
        <taxon>Metazoa</taxon>
        <taxon>Spiralia</taxon>
        <taxon>Lophotrochozoa</taxon>
        <taxon>Mollusca</taxon>
        <taxon>Bivalvia</taxon>
        <taxon>Autobranchia</taxon>
        <taxon>Heteroconchia</taxon>
        <taxon>Euheterodonta</taxon>
        <taxon>Imparidentia</taxon>
        <taxon>Neoheterodontei</taxon>
        <taxon>Myida</taxon>
        <taxon>Dreissenoidea</taxon>
        <taxon>Dreissenidae</taxon>
        <taxon>Dreissena</taxon>
    </lineage>
</organism>
<keyword evidence="3 11" id="KW-0813">Transport</keyword>
<dbReference type="PRINTS" id="PR00126">
    <property type="entry name" value="ATPASEGAMMA"/>
</dbReference>
<dbReference type="PIRSF" id="PIRSF039089">
    <property type="entry name" value="ATP_synthase_gamma"/>
    <property type="match status" value="1"/>
</dbReference>
<dbReference type="PANTHER" id="PTHR11693:SF22">
    <property type="entry name" value="ATP SYNTHASE SUBUNIT GAMMA, MITOCHONDRIAL"/>
    <property type="match status" value="1"/>
</dbReference>
<dbReference type="OrthoDB" id="239812at2759"/>
<proteinExistence type="inferred from homology"/>
<dbReference type="Gene3D" id="3.40.1380.10">
    <property type="match status" value="1"/>
</dbReference>
<dbReference type="Gene3D" id="1.10.287.80">
    <property type="entry name" value="ATP synthase, gamma subunit, helix hairpin domain"/>
    <property type="match status" value="1"/>
</dbReference>
<keyword evidence="13" id="KW-1185">Reference proteome</keyword>
<evidence type="ECO:0000256" key="3">
    <source>
        <dbReference type="ARBA" id="ARBA00022448"/>
    </source>
</evidence>
<comment type="subcellular location">
    <subcellularLocation>
        <location evidence="1">Mitochondrion inner membrane</location>
        <topology evidence="1">Peripheral membrane protein</topology>
    </subcellularLocation>
</comment>
<reference evidence="12" key="2">
    <citation type="submission" date="2020-11" db="EMBL/GenBank/DDBJ databases">
        <authorList>
            <person name="McCartney M.A."/>
            <person name="Auch B."/>
            <person name="Kono T."/>
            <person name="Mallez S."/>
            <person name="Becker A."/>
            <person name="Gohl D.M."/>
            <person name="Silverstein K.A.T."/>
            <person name="Koren S."/>
            <person name="Bechman K.B."/>
            <person name="Herman A."/>
            <person name="Abrahante J.E."/>
            <person name="Garbe J."/>
        </authorList>
    </citation>
    <scope>NUCLEOTIDE SEQUENCE</scope>
    <source>
        <strain evidence="12">Duluth1</strain>
        <tissue evidence="12">Whole animal</tissue>
    </source>
</reference>
<evidence type="ECO:0000256" key="9">
    <source>
        <dbReference type="ARBA" id="ARBA00023196"/>
    </source>
</evidence>
<dbReference type="AlphaFoldDB" id="A0A9D4N9K0"/>
<evidence type="ECO:0000313" key="13">
    <source>
        <dbReference type="Proteomes" id="UP000828390"/>
    </source>
</evidence>
<accession>A0A9D4N9K0</accession>
<dbReference type="EMBL" id="JAIWYP010000001">
    <property type="protein sequence ID" value="KAH3892237.1"/>
    <property type="molecule type" value="Genomic_DNA"/>
</dbReference>
<evidence type="ECO:0000256" key="7">
    <source>
        <dbReference type="ARBA" id="ARBA00023128"/>
    </source>
</evidence>
<evidence type="ECO:0000256" key="11">
    <source>
        <dbReference type="RuleBase" id="RU004001"/>
    </source>
</evidence>
<sequence>MFSRAATTAVLPCTQVRGMATLKEIRLRLKSVKNIKKITASMKMVSAAKYSRAERELRPARSYGKGASAFFEKIEATPQENMPNQLLVAMTSDKGLCGGVHASVCKTIRSIMWEKGDKNIKLFLIGDKSNQMLTRLFAKDVLTVCKNIGKKPPNFNDASFISEEITKTGYNFDAGTVYYNVFRTVVSYRTTPLPLFTEEQIMVAPNLYDYDSLDQNMLQCYNEFMLVCRIFYALKESACSEQSARMTAMDSASKNADEMISKLNLTYNRTRQAYITKELIEIISGAEAL</sequence>
<evidence type="ECO:0000256" key="1">
    <source>
        <dbReference type="ARBA" id="ARBA00004637"/>
    </source>
</evidence>
<evidence type="ECO:0000256" key="5">
    <source>
        <dbReference type="ARBA" id="ARBA00022792"/>
    </source>
</evidence>
<evidence type="ECO:0000313" key="12">
    <source>
        <dbReference type="EMBL" id="KAH3892237.1"/>
    </source>
</evidence>
<dbReference type="Proteomes" id="UP000828390">
    <property type="component" value="Unassembled WGS sequence"/>
</dbReference>
<comment type="similarity">
    <text evidence="2 11">Belongs to the ATPase gamma chain family.</text>
</comment>
<dbReference type="FunFam" id="3.40.1380.10:FF:000003">
    <property type="entry name" value="ATP synthase subunit gamma"/>
    <property type="match status" value="1"/>
</dbReference>
<name>A0A9D4N9K0_DREPO</name>
<dbReference type="CDD" id="cd12151">
    <property type="entry name" value="F1-ATPase_gamma"/>
    <property type="match status" value="1"/>
</dbReference>
<dbReference type="PROSITE" id="PS00153">
    <property type="entry name" value="ATPASE_GAMMA"/>
    <property type="match status" value="1"/>
</dbReference>
<evidence type="ECO:0000256" key="8">
    <source>
        <dbReference type="ARBA" id="ARBA00023136"/>
    </source>
</evidence>
<dbReference type="GO" id="GO:0046933">
    <property type="term" value="F:proton-transporting ATP synthase activity, rotational mechanism"/>
    <property type="evidence" value="ECO:0007669"/>
    <property type="project" value="InterPro"/>
</dbReference>
<dbReference type="InterPro" id="IPR000131">
    <property type="entry name" value="ATP_synth_F1_gsu"/>
</dbReference>
<evidence type="ECO:0000256" key="6">
    <source>
        <dbReference type="ARBA" id="ARBA00023065"/>
    </source>
</evidence>
<evidence type="ECO:0000256" key="4">
    <source>
        <dbReference type="ARBA" id="ARBA00022781"/>
    </source>
</evidence>
<keyword evidence="4 11" id="KW-0375">Hydrogen ion transport</keyword>
<keyword evidence="8" id="KW-0472">Membrane</keyword>
<comment type="caution">
    <text evidence="12">The sequence shown here is derived from an EMBL/GenBank/DDBJ whole genome shotgun (WGS) entry which is preliminary data.</text>
</comment>
<keyword evidence="7" id="KW-0496">Mitochondrion</keyword>
<keyword evidence="9 11" id="KW-0139">CF(1)</keyword>
<protein>
    <recommendedName>
        <fullName evidence="11">ATP synthase subunit gamma</fullName>
    </recommendedName>
</protein>
<keyword evidence="5" id="KW-0999">Mitochondrion inner membrane</keyword>
<dbReference type="NCBIfam" id="TIGR01146">
    <property type="entry name" value="ATPsyn_F1gamma"/>
    <property type="match status" value="1"/>
</dbReference>
<dbReference type="InterPro" id="IPR035968">
    <property type="entry name" value="ATP_synth_F1_ATPase_gsu"/>
</dbReference>
<keyword evidence="10 11" id="KW-0066">ATP synthesis</keyword>
<dbReference type="Pfam" id="PF00231">
    <property type="entry name" value="ATP-synt"/>
    <property type="match status" value="1"/>
</dbReference>
<evidence type="ECO:0000256" key="10">
    <source>
        <dbReference type="ARBA" id="ARBA00023310"/>
    </source>
</evidence>
<dbReference type="GO" id="GO:0045259">
    <property type="term" value="C:proton-transporting ATP synthase complex"/>
    <property type="evidence" value="ECO:0007669"/>
    <property type="project" value="UniProtKB-KW"/>
</dbReference>
<evidence type="ECO:0000256" key="2">
    <source>
        <dbReference type="ARBA" id="ARBA00007681"/>
    </source>
</evidence>
<dbReference type="PANTHER" id="PTHR11693">
    <property type="entry name" value="ATP SYNTHASE GAMMA CHAIN"/>
    <property type="match status" value="1"/>
</dbReference>
<dbReference type="SUPFAM" id="SSF52943">
    <property type="entry name" value="ATP synthase (F1-ATPase), gamma subunit"/>
    <property type="match status" value="1"/>
</dbReference>
<reference evidence="12" key="1">
    <citation type="journal article" date="2019" name="bioRxiv">
        <title>The Genome of the Zebra Mussel, Dreissena polymorpha: A Resource for Invasive Species Research.</title>
        <authorList>
            <person name="McCartney M.A."/>
            <person name="Auch B."/>
            <person name="Kono T."/>
            <person name="Mallez S."/>
            <person name="Zhang Y."/>
            <person name="Obille A."/>
            <person name="Becker A."/>
            <person name="Abrahante J.E."/>
            <person name="Garbe J."/>
            <person name="Badalamenti J.P."/>
            <person name="Herman A."/>
            <person name="Mangelson H."/>
            <person name="Liachko I."/>
            <person name="Sullivan S."/>
            <person name="Sone E.D."/>
            <person name="Koren S."/>
            <person name="Silverstein K.A.T."/>
            <person name="Beckman K.B."/>
            <person name="Gohl D.M."/>
        </authorList>
    </citation>
    <scope>NUCLEOTIDE SEQUENCE</scope>
    <source>
        <strain evidence="12">Duluth1</strain>
        <tissue evidence="12">Whole animal</tissue>
    </source>
</reference>
<gene>
    <name evidence="12" type="ORF">DPMN_016351</name>
</gene>
<comment type="subunit">
    <text evidence="11">F-type ATPases have 2 components, CF(1) - the catalytic core - and CF(0) - the membrane proton channel. CF(1) and CF(0) have multiple subunits.</text>
</comment>
<keyword evidence="6 11" id="KW-0406">Ion transport</keyword>